<dbReference type="GO" id="GO:0008758">
    <property type="term" value="F:UDP-2,3-diacylglucosamine hydrolase activity"/>
    <property type="evidence" value="ECO:0007669"/>
    <property type="project" value="TreeGrafter"/>
</dbReference>
<dbReference type="PANTHER" id="PTHR31302">
    <property type="entry name" value="TRANSMEMBRANE PROTEIN WITH METALLOPHOSPHOESTERASE DOMAIN-RELATED"/>
    <property type="match status" value="1"/>
</dbReference>
<dbReference type="AlphaFoldDB" id="A0A0F9G725"/>
<evidence type="ECO:0000256" key="1">
    <source>
        <dbReference type="ARBA" id="ARBA00022723"/>
    </source>
</evidence>
<keyword evidence="1" id="KW-0479">Metal-binding</keyword>
<dbReference type="CDD" id="cd07385">
    <property type="entry name" value="MPP_YkuE_C"/>
    <property type="match status" value="1"/>
</dbReference>
<keyword evidence="2" id="KW-0378">Hydrolase</keyword>
<comment type="caution">
    <text evidence="4">The sequence shown here is derived from an EMBL/GenBank/DDBJ whole genome shotgun (WGS) entry which is preliminary data.</text>
</comment>
<sequence>MEKKLIMFMASVVFLITVLSIPMISSFEFDNTQNVKESKCLAGYNDIEIKNAFGFGETLWSGTLNSNTNKCGDYCSSTQTIELHKKGSLVDEVIFKTLQRDGSWEEQSIRGYQIYVNNISYILGTELDAGTYEVKLEGKKKPQRTVDWIYKTKGETLNSWAVWGGGGIFCYQESANVSTACGGLATGLYALVGVWDGSTGVETFDGNWNTIMSEVLSRGQLRFESARYALKKILWSAASRFALHGLCPWEPEDRWVMLRHHEISLPHLGEGLDGAKIAHLSDLHCSPFIRERLLMKYIEMVNQLEPDFVVLTGDFILASSRHYVRRIGKILSNLSAGVEVMAVLGNHDHGLFHPQQEVVRGLGDCLAGELDSAGIRVLINKSRSFTKDGSTVCFVGLGELWTEDYLPPVAFDGVPPNRPTIALCHNPDDAPHLANLGATYILSGHTHGQSTRGNRIHNLLFPKKNRQFIAGQYNLGHDRFVYVNRGIGPSRRARPDTRPEIALFTLRDLANSAYRPRPWAGTATNVEIPGRWEETALGPMVY</sequence>
<evidence type="ECO:0000259" key="3">
    <source>
        <dbReference type="Pfam" id="PF00149"/>
    </source>
</evidence>
<evidence type="ECO:0000313" key="4">
    <source>
        <dbReference type="EMBL" id="KKL59062.1"/>
    </source>
</evidence>
<feature type="domain" description="Calcineurin-like phosphoesterase" evidence="3">
    <location>
        <begin position="276"/>
        <end position="448"/>
    </location>
</feature>
<dbReference type="InterPro" id="IPR029052">
    <property type="entry name" value="Metallo-depent_PP-like"/>
</dbReference>
<dbReference type="InterPro" id="IPR004843">
    <property type="entry name" value="Calcineurin-like_PHP"/>
</dbReference>
<dbReference type="Pfam" id="PF00149">
    <property type="entry name" value="Metallophos"/>
    <property type="match status" value="1"/>
</dbReference>
<dbReference type="SUPFAM" id="SSF56300">
    <property type="entry name" value="Metallo-dependent phosphatases"/>
    <property type="match status" value="1"/>
</dbReference>
<dbReference type="Gene3D" id="3.60.21.10">
    <property type="match status" value="1"/>
</dbReference>
<accession>A0A0F9G725</accession>
<protein>
    <recommendedName>
        <fullName evidence="3">Calcineurin-like phosphoesterase domain-containing protein</fullName>
    </recommendedName>
</protein>
<dbReference type="GO" id="GO:0009245">
    <property type="term" value="P:lipid A biosynthetic process"/>
    <property type="evidence" value="ECO:0007669"/>
    <property type="project" value="TreeGrafter"/>
</dbReference>
<dbReference type="InterPro" id="IPR051158">
    <property type="entry name" value="Metallophosphoesterase_sf"/>
</dbReference>
<name>A0A0F9G725_9ZZZZ</name>
<evidence type="ECO:0000256" key="2">
    <source>
        <dbReference type="ARBA" id="ARBA00022801"/>
    </source>
</evidence>
<organism evidence="4">
    <name type="scientific">marine sediment metagenome</name>
    <dbReference type="NCBI Taxonomy" id="412755"/>
    <lineage>
        <taxon>unclassified sequences</taxon>
        <taxon>metagenomes</taxon>
        <taxon>ecological metagenomes</taxon>
    </lineage>
</organism>
<dbReference type="EMBL" id="LAZR01029613">
    <property type="protein sequence ID" value="KKL59062.1"/>
    <property type="molecule type" value="Genomic_DNA"/>
</dbReference>
<dbReference type="GO" id="GO:0046872">
    <property type="term" value="F:metal ion binding"/>
    <property type="evidence" value="ECO:0007669"/>
    <property type="project" value="UniProtKB-KW"/>
</dbReference>
<reference evidence="4" key="1">
    <citation type="journal article" date="2015" name="Nature">
        <title>Complex archaea that bridge the gap between prokaryotes and eukaryotes.</title>
        <authorList>
            <person name="Spang A."/>
            <person name="Saw J.H."/>
            <person name="Jorgensen S.L."/>
            <person name="Zaremba-Niedzwiedzka K."/>
            <person name="Martijn J."/>
            <person name="Lind A.E."/>
            <person name="van Eijk R."/>
            <person name="Schleper C."/>
            <person name="Guy L."/>
            <person name="Ettema T.J."/>
        </authorList>
    </citation>
    <scope>NUCLEOTIDE SEQUENCE</scope>
</reference>
<dbReference type="GO" id="GO:0016020">
    <property type="term" value="C:membrane"/>
    <property type="evidence" value="ECO:0007669"/>
    <property type="project" value="GOC"/>
</dbReference>
<gene>
    <name evidence="4" type="ORF">LCGC14_2219100</name>
</gene>
<dbReference type="PANTHER" id="PTHR31302:SF31">
    <property type="entry name" value="PHOSPHODIESTERASE YAEI"/>
    <property type="match status" value="1"/>
</dbReference>
<proteinExistence type="predicted"/>